<evidence type="ECO:0000313" key="15">
    <source>
        <dbReference type="EMBL" id="KDQ16553.1"/>
    </source>
</evidence>
<evidence type="ECO:0000256" key="6">
    <source>
        <dbReference type="ARBA" id="ARBA00022692"/>
    </source>
</evidence>
<dbReference type="AlphaFoldDB" id="A0A067MLA5"/>
<keyword evidence="12" id="KW-0472">Membrane</keyword>
<comment type="cofactor">
    <cofactor evidence="1 13">
        <name>heme</name>
        <dbReference type="ChEBI" id="CHEBI:30413"/>
    </cofactor>
</comment>
<sequence length="538" mass="60586">MAFLSIVLPLGVIVWFILKAARIGKRESYLPPGPPTTPLFGNLLIFPKTSAHYKLTEWAKQYGEMYSLKLGPGTAIVLSGAGPVKELMDKRSSSTVDRPPNHMADVITGGMNMVLARYTEDWRSLRKAAHAILTPQACTNHLPIQRAEASQLLFDLLKKPEGFYTHIRRYSSSVILSVLFGTRSPKYEGGRVAQFFAAQHEWEHALEPGAHPPMDLIPILKKVPEKWAPWKTLCTKVRTLQRELYFGLLKECEDRIANGTRNDCFMEDVIDRQKEFGMSRELVGYLGGVLVEGGSDTTSSFLQTLILAMVSHPDAQKKAQEELDRVVGQDRMPTLDDIPNLPYIRAVISETHRWRPVAPLAIPHATLNEEIYNGYRIPAGTTIFVNAWGIFHDENVYEDPDRYWPDRYIKSEMGTKEGVDDSDRRLNFAFGSGRRICPGIHLANNSVMLNTMNLLWAFNFAEATDPKTGQAIKCDVWDYAKGILTAPNPFKCSITPRTPHHAELIESAFYANTEVFLPFEGNMSDEDKKYAAAMRAHN</sequence>
<dbReference type="OrthoDB" id="2789670at2759"/>
<evidence type="ECO:0000256" key="7">
    <source>
        <dbReference type="ARBA" id="ARBA00022723"/>
    </source>
</evidence>
<dbReference type="Gene3D" id="1.10.630.10">
    <property type="entry name" value="Cytochrome P450"/>
    <property type="match status" value="1"/>
</dbReference>
<dbReference type="HOGENOM" id="CLU_001570_2_1_1"/>
<keyword evidence="5 13" id="KW-0349">Heme</keyword>
<dbReference type="GO" id="GO:0016020">
    <property type="term" value="C:membrane"/>
    <property type="evidence" value="ECO:0007669"/>
    <property type="project" value="UniProtKB-SubCell"/>
</dbReference>
<evidence type="ECO:0000256" key="12">
    <source>
        <dbReference type="ARBA" id="ARBA00023136"/>
    </source>
</evidence>
<reference evidence="16" key="1">
    <citation type="journal article" date="2014" name="Proc. Natl. Acad. Sci. U.S.A.">
        <title>Extensive sampling of basidiomycete genomes demonstrates inadequacy of the white-rot/brown-rot paradigm for wood decay fungi.</title>
        <authorList>
            <person name="Riley R."/>
            <person name="Salamov A.A."/>
            <person name="Brown D.W."/>
            <person name="Nagy L.G."/>
            <person name="Floudas D."/>
            <person name="Held B.W."/>
            <person name="Levasseur A."/>
            <person name="Lombard V."/>
            <person name="Morin E."/>
            <person name="Otillar R."/>
            <person name="Lindquist E.A."/>
            <person name="Sun H."/>
            <person name="LaButti K.M."/>
            <person name="Schmutz J."/>
            <person name="Jabbour D."/>
            <person name="Luo H."/>
            <person name="Baker S.E."/>
            <person name="Pisabarro A.G."/>
            <person name="Walton J.D."/>
            <person name="Blanchette R.A."/>
            <person name="Henrissat B."/>
            <person name="Martin F."/>
            <person name="Cullen D."/>
            <person name="Hibbett D.S."/>
            <person name="Grigoriev I.V."/>
        </authorList>
    </citation>
    <scope>NUCLEOTIDE SEQUENCE [LARGE SCALE GENOMIC DNA]</scope>
    <source>
        <strain evidence="16">FD-172 SS1</strain>
    </source>
</reference>
<keyword evidence="10 13" id="KW-0408">Iron</keyword>
<evidence type="ECO:0000256" key="10">
    <source>
        <dbReference type="ARBA" id="ARBA00023004"/>
    </source>
</evidence>
<name>A0A067MLA5_BOTB1</name>
<dbReference type="GO" id="GO:0004497">
    <property type="term" value="F:monooxygenase activity"/>
    <property type="evidence" value="ECO:0007669"/>
    <property type="project" value="UniProtKB-KW"/>
</dbReference>
<evidence type="ECO:0000256" key="13">
    <source>
        <dbReference type="PIRSR" id="PIRSR602401-1"/>
    </source>
</evidence>
<evidence type="ECO:0000256" key="5">
    <source>
        <dbReference type="ARBA" id="ARBA00022617"/>
    </source>
</evidence>
<keyword evidence="7 13" id="KW-0479">Metal-binding</keyword>
<evidence type="ECO:0008006" key="17">
    <source>
        <dbReference type="Google" id="ProtNLM"/>
    </source>
</evidence>
<keyword evidence="11 14" id="KW-0503">Monooxygenase</keyword>
<dbReference type="GO" id="GO:0016705">
    <property type="term" value="F:oxidoreductase activity, acting on paired donors, with incorporation or reduction of molecular oxygen"/>
    <property type="evidence" value="ECO:0007669"/>
    <property type="project" value="InterPro"/>
</dbReference>
<dbReference type="InterPro" id="IPR017972">
    <property type="entry name" value="Cyt_P450_CS"/>
</dbReference>
<dbReference type="GO" id="GO:0005506">
    <property type="term" value="F:iron ion binding"/>
    <property type="evidence" value="ECO:0007669"/>
    <property type="project" value="InterPro"/>
</dbReference>
<dbReference type="InParanoid" id="A0A067MLA5"/>
<dbReference type="InterPro" id="IPR001128">
    <property type="entry name" value="Cyt_P450"/>
</dbReference>
<evidence type="ECO:0000313" key="16">
    <source>
        <dbReference type="Proteomes" id="UP000027195"/>
    </source>
</evidence>
<dbReference type="PANTHER" id="PTHR46300">
    <property type="entry name" value="P450, PUTATIVE (EUROFUNG)-RELATED-RELATED"/>
    <property type="match status" value="1"/>
</dbReference>
<comment type="pathway">
    <text evidence="3">Secondary metabolite biosynthesis.</text>
</comment>
<evidence type="ECO:0000256" key="1">
    <source>
        <dbReference type="ARBA" id="ARBA00001971"/>
    </source>
</evidence>
<dbReference type="InterPro" id="IPR050364">
    <property type="entry name" value="Cytochrome_P450_fung"/>
</dbReference>
<dbReference type="CDD" id="cd11065">
    <property type="entry name" value="CYP64-like"/>
    <property type="match status" value="1"/>
</dbReference>
<keyword evidence="8" id="KW-1133">Transmembrane helix</keyword>
<keyword evidence="16" id="KW-1185">Reference proteome</keyword>
<protein>
    <recommendedName>
        <fullName evidence="17">Cytochrome P450</fullName>
    </recommendedName>
</protein>
<comment type="subcellular location">
    <subcellularLocation>
        <location evidence="2">Membrane</location>
    </subcellularLocation>
</comment>
<feature type="binding site" description="axial binding residue" evidence="13">
    <location>
        <position position="437"/>
    </location>
    <ligand>
        <name>heme</name>
        <dbReference type="ChEBI" id="CHEBI:30413"/>
    </ligand>
    <ligandPart>
        <name>Fe</name>
        <dbReference type="ChEBI" id="CHEBI:18248"/>
    </ligandPart>
</feature>
<dbReference type="EMBL" id="KL198027">
    <property type="protein sequence ID" value="KDQ16553.1"/>
    <property type="molecule type" value="Genomic_DNA"/>
</dbReference>
<dbReference type="PROSITE" id="PS00086">
    <property type="entry name" value="CYTOCHROME_P450"/>
    <property type="match status" value="1"/>
</dbReference>
<evidence type="ECO:0000256" key="14">
    <source>
        <dbReference type="RuleBase" id="RU000461"/>
    </source>
</evidence>
<evidence type="ECO:0000256" key="2">
    <source>
        <dbReference type="ARBA" id="ARBA00004370"/>
    </source>
</evidence>
<evidence type="ECO:0000256" key="11">
    <source>
        <dbReference type="ARBA" id="ARBA00023033"/>
    </source>
</evidence>
<dbReference type="PANTHER" id="PTHR46300:SF2">
    <property type="entry name" value="CYTOCHROME P450 MONOOXYGENASE ALNH-RELATED"/>
    <property type="match status" value="1"/>
</dbReference>
<evidence type="ECO:0000256" key="9">
    <source>
        <dbReference type="ARBA" id="ARBA00023002"/>
    </source>
</evidence>
<accession>A0A067MLA5</accession>
<evidence type="ECO:0000256" key="8">
    <source>
        <dbReference type="ARBA" id="ARBA00022989"/>
    </source>
</evidence>
<evidence type="ECO:0000256" key="3">
    <source>
        <dbReference type="ARBA" id="ARBA00005179"/>
    </source>
</evidence>
<dbReference type="Proteomes" id="UP000027195">
    <property type="component" value="Unassembled WGS sequence"/>
</dbReference>
<comment type="similarity">
    <text evidence="4 14">Belongs to the cytochrome P450 family.</text>
</comment>
<gene>
    <name evidence="15" type="ORF">BOTBODRAFT_156937</name>
</gene>
<proteinExistence type="inferred from homology"/>
<keyword evidence="6" id="KW-0812">Transmembrane</keyword>
<evidence type="ECO:0000256" key="4">
    <source>
        <dbReference type="ARBA" id="ARBA00010617"/>
    </source>
</evidence>
<dbReference type="PRINTS" id="PR00385">
    <property type="entry name" value="P450"/>
</dbReference>
<dbReference type="PRINTS" id="PR00463">
    <property type="entry name" value="EP450I"/>
</dbReference>
<dbReference type="InterPro" id="IPR036396">
    <property type="entry name" value="Cyt_P450_sf"/>
</dbReference>
<dbReference type="Pfam" id="PF00067">
    <property type="entry name" value="p450"/>
    <property type="match status" value="1"/>
</dbReference>
<dbReference type="GO" id="GO:0020037">
    <property type="term" value="F:heme binding"/>
    <property type="evidence" value="ECO:0007669"/>
    <property type="project" value="InterPro"/>
</dbReference>
<dbReference type="InterPro" id="IPR002401">
    <property type="entry name" value="Cyt_P450_E_grp-I"/>
</dbReference>
<dbReference type="STRING" id="930990.A0A067MLA5"/>
<keyword evidence="9 14" id="KW-0560">Oxidoreductase</keyword>
<dbReference type="SUPFAM" id="SSF48264">
    <property type="entry name" value="Cytochrome P450"/>
    <property type="match status" value="1"/>
</dbReference>
<organism evidence="15 16">
    <name type="scientific">Botryobasidium botryosum (strain FD-172 SS1)</name>
    <dbReference type="NCBI Taxonomy" id="930990"/>
    <lineage>
        <taxon>Eukaryota</taxon>
        <taxon>Fungi</taxon>
        <taxon>Dikarya</taxon>
        <taxon>Basidiomycota</taxon>
        <taxon>Agaricomycotina</taxon>
        <taxon>Agaricomycetes</taxon>
        <taxon>Cantharellales</taxon>
        <taxon>Botryobasidiaceae</taxon>
        <taxon>Botryobasidium</taxon>
    </lineage>
</organism>